<dbReference type="GO" id="GO:0000981">
    <property type="term" value="F:DNA-binding transcription factor activity, RNA polymerase II-specific"/>
    <property type="evidence" value="ECO:0007669"/>
    <property type="project" value="TreeGrafter"/>
</dbReference>
<evidence type="ECO:0000256" key="4">
    <source>
        <dbReference type="ARBA" id="ARBA00023242"/>
    </source>
</evidence>
<dbReference type="SMART" id="SM00353">
    <property type="entry name" value="HLH"/>
    <property type="match status" value="1"/>
</dbReference>
<keyword evidence="9" id="KW-1185">Reference proteome</keyword>
<feature type="region of interest" description="Disordered" evidence="5">
    <location>
        <begin position="16"/>
        <end position="53"/>
    </location>
</feature>
<sequence length="470" mass="50641">MATVSLPSLHCVNIARMRSSSSHHSETTRPAHRHSPSSYSHPNPNVWPGPATVHDGEAREVKLSASRDWLSPHYAHSPHTVAPSKHQHPHPYIRVEPYVEVKPRPSCLRSSGSRPSHHDLQTHPSSPPADRPVPHPSYFNSTVPALNSSLLYDAEPPTATVLDRTSGSTSRHSDPIGGSESRPLPLPTGASSSRLGPIRHSRPRQATSLKRPSAPRQVVLPSIEADRPSSPWCGPSSLRVFPPTPTTRPPSLTSLAAIPSLASALFSPHPTSAETTTVGFGGATNMSGIDNMSLGVAAGVPRSMGSLGVDDSLQETIESTEALISLERHRRRRETHNAVERRRRDNINGRISELATLIPEHMLVDNADDSATPGTKAEETADNDGILKAKKGAVLGKSVDYIRYLQQVVTAQGARHRELEEELSGFSSAPSSVSGSDTEEMVLGDFLNGFDGSLGLWGQLTSDSQEERKC</sequence>
<name>A0AAD2JXQ6_9AGAR</name>
<organism evidence="7 9">
    <name type="scientific">Mycena citricolor</name>
    <dbReference type="NCBI Taxonomy" id="2018698"/>
    <lineage>
        <taxon>Eukaryota</taxon>
        <taxon>Fungi</taxon>
        <taxon>Dikarya</taxon>
        <taxon>Basidiomycota</taxon>
        <taxon>Agaricomycotina</taxon>
        <taxon>Agaricomycetes</taxon>
        <taxon>Agaricomycetidae</taxon>
        <taxon>Agaricales</taxon>
        <taxon>Marasmiineae</taxon>
        <taxon>Mycenaceae</taxon>
        <taxon>Mycena</taxon>
    </lineage>
</organism>
<evidence type="ECO:0000313" key="9">
    <source>
        <dbReference type="Proteomes" id="UP001295794"/>
    </source>
</evidence>
<dbReference type="PANTHER" id="PTHR46117:SF3">
    <property type="entry name" value="FI24210P1"/>
    <property type="match status" value="1"/>
</dbReference>
<comment type="caution">
    <text evidence="7">The sequence shown here is derived from an EMBL/GenBank/DDBJ whole genome shotgun (WGS) entry which is preliminary data.</text>
</comment>
<feature type="region of interest" description="Disordered" evidence="5">
    <location>
        <begin position="160"/>
        <end position="214"/>
    </location>
</feature>
<proteinExistence type="predicted"/>
<dbReference type="GO" id="GO:0046983">
    <property type="term" value="F:protein dimerization activity"/>
    <property type="evidence" value="ECO:0007669"/>
    <property type="project" value="InterPro"/>
</dbReference>
<feature type="region of interest" description="Disordered" evidence="5">
    <location>
        <begin position="103"/>
        <end position="140"/>
    </location>
</feature>
<evidence type="ECO:0000256" key="5">
    <source>
        <dbReference type="SAM" id="MobiDB-lite"/>
    </source>
</evidence>
<dbReference type="Pfam" id="PF00010">
    <property type="entry name" value="HLH"/>
    <property type="match status" value="1"/>
</dbReference>
<dbReference type="InterPro" id="IPR011598">
    <property type="entry name" value="bHLH_dom"/>
</dbReference>
<dbReference type="SUPFAM" id="SSF47459">
    <property type="entry name" value="HLH, helix-loop-helix DNA-binding domain"/>
    <property type="match status" value="1"/>
</dbReference>
<keyword evidence="2" id="KW-0805">Transcription regulation</keyword>
<keyword evidence="3" id="KW-0804">Transcription</keyword>
<feature type="domain" description="BHLH" evidence="6">
    <location>
        <begin position="331"/>
        <end position="405"/>
    </location>
</feature>
<dbReference type="PANTHER" id="PTHR46117">
    <property type="entry name" value="FI24210P1"/>
    <property type="match status" value="1"/>
</dbReference>
<accession>A0AAD2JXQ6</accession>
<keyword evidence="4" id="KW-0539">Nucleus</keyword>
<feature type="compositionally biased region" description="Pro residues" evidence="5">
    <location>
        <begin position="125"/>
        <end position="135"/>
    </location>
</feature>
<evidence type="ECO:0000256" key="2">
    <source>
        <dbReference type="ARBA" id="ARBA00023015"/>
    </source>
</evidence>
<evidence type="ECO:0000256" key="1">
    <source>
        <dbReference type="ARBA" id="ARBA00004123"/>
    </source>
</evidence>
<dbReference type="EMBL" id="CAVNYO010000131">
    <property type="protein sequence ID" value="CAK5267716.1"/>
    <property type="molecule type" value="Genomic_DNA"/>
</dbReference>
<dbReference type="AlphaFoldDB" id="A0AAD2JXQ6"/>
<protein>
    <recommendedName>
        <fullName evidence="6">BHLH domain-containing protein</fullName>
    </recommendedName>
</protein>
<dbReference type="Proteomes" id="UP001295794">
    <property type="component" value="Unassembled WGS sequence"/>
</dbReference>
<dbReference type="InterPro" id="IPR036638">
    <property type="entry name" value="HLH_DNA-bd_sf"/>
</dbReference>
<dbReference type="CDD" id="cd11387">
    <property type="entry name" value="bHLHzip_USF_MITF"/>
    <property type="match status" value="1"/>
</dbReference>
<evidence type="ECO:0000259" key="6">
    <source>
        <dbReference type="PROSITE" id="PS50888"/>
    </source>
</evidence>
<dbReference type="GO" id="GO:0005634">
    <property type="term" value="C:nucleus"/>
    <property type="evidence" value="ECO:0007669"/>
    <property type="project" value="UniProtKB-SubCell"/>
</dbReference>
<reference evidence="7" key="1">
    <citation type="submission" date="2023-11" db="EMBL/GenBank/DDBJ databases">
        <authorList>
            <person name="De Vega J J."/>
            <person name="De Vega J J."/>
        </authorList>
    </citation>
    <scope>NUCLEOTIDE SEQUENCE</scope>
</reference>
<dbReference type="InterPro" id="IPR051732">
    <property type="entry name" value="USF"/>
</dbReference>
<comment type="subcellular location">
    <subcellularLocation>
        <location evidence="1">Nucleus</location>
    </subcellularLocation>
</comment>
<evidence type="ECO:0000256" key="3">
    <source>
        <dbReference type="ARBA" id="ARBA00023163"/>
    </source>
</evidence>
<gene>
    <name evidence="7" type="ORF">MYCIT1_LOCUS10459</name>
    <name evidence="8" type="ORF">MYCIT1_LOCUS19903</name>
</gene>
<evidence type="ECO:0000313" key="8">
    <source>
        <dbReference type="EMBL" id="CAK5273416.1"/>
    </source>
</evidence>
<dbReference type="GO" id="GO:0000978">
    <property type="term" value="F:RNA polymerase II cis-regulatory region sequence-specific DNA binding"/>
    <property type="evidence" value="ECO:0007669"/>
    <property type="project" value="TreeGrafter"/>
</dbReference>
<dbReference type="Gene3D" id="4.10.280.10">
    <property type="entry name" value="Helix-loop-helix DNA-binding domain"/>
    <property type="match status" value="1"/>
</dbReference>
<evidence type="ECO:0000313" key="7">
    <source>
        <dbReference type="EMBL" id="CAK5267716.1"/>
    </source>
</evidence>
<dbReference type="PROSITE" id="PS50888">
    <property type="entry name" value="BHLH"/>
    <property type="match status" value="1"/>
</dbReference>
<dbReference type="EMBL" id="CAVNYO010000397">
    <property type="protein sequence ID" value="CAK5273416.1"/>
    <property type="molecule type" value="Genomic_DNA"/>
</dbReference>